<name>A0A316ETE8_9BURK</name>
<organism evidence="6 7">
    <name type="scientific">Cupriavidus plantarum</name>
    <dbReference type="NCBI Taxonomy" id="942865"/>
    <lineage>
        <taxon>Bacteria</taxon>
        <taxon>Pseudomonadati</taxon>
        <taxon>Pseudomonadota</taxon>
        <taxon>Betaproteobacteria</taxon>
        <taxon>Burkholderiales</taxon>
        <taxon>Burkholderiaceae</taxon>
        <taxon>Cupriavidus</taxon>
    </lineage>
</organism>
<dbReference type="InterPro" id="IPR036388">
    <property type="entry name" value="WH-like_DNA-bd_sf"/>
</dbReference>
<dbReference type="Proteomes" id="UP000245754">
    <property type="component" value="Unassembled WGS sequence"/>
</dbReference>
<dbReference type="GO" id="GO:0006351">
    <property type="term" value="P:DNA-templated transcription"/>
    <property type="evidence" value="ECO:0007669"/>
    <property type="project" value="TreeGrafter"/>
</dbReference>
<dbReference type="AlphaFoldDB" id="A0A316ETE8"/>
<dbReference type="InterPro" id="IPR000847">
    <property type="entry name" value="LysR_HTH_N"/>
</dbReference>
<dbReference type="EMBL" id="QGGT01000003">
    <property type="protein sequence ID" value="PWK34273.1"/>
    <property type="molecule type" value="Genomic_DNA"/>
</dbReference>
<keyword evidence="3 6" id="KW-0238">DNA-binding</keyword>
<dbReference type="InterPro" id="IPR058163">
    <property type="entry name" value="LysR-type_TF_proteobact-type"/>
</dbReference>
<evidence type="ECO:0000256" key="4">
    <source>
        <dbReference type="ARBA" id="ARBA00023163"/>
    </source>
</evidence>
<dbReference type="GO" id="GO:0043565">
    <property type="term" value="F:sequence-specific DNA binding"/>
    <property type="evidence" value="ECO:0007669"/>
    <property type="project" value="TreeGrafter"/>
</dbReference>
<dbReference type="PANTHER" id="PTHR30537:SF79">
    <property type="entry name" value="TRANSCRIPTIONAL REGULATOR-RELATED"/>
    <property type="match status" value="1"/>
</dbReference>
<keyword evidence="7" id="KW-1185">Reference proteome</keyword>
<dbReference type="Gene3D" id="3.40.190.10">
    <property type="entry name" value="Periplasmic binding protein-like II"/>
    <property type="match status" value="2"/>
</dbReference>
<evidence type="ECO:0000313" key="7">
    <source>
        <dbReference type="Proteomes" id="UP000245754"/>
    </source>
</evidence>
<evidence type="ECO:0000256" key="2">
    <source>
        <dbReference type="ARBA" id="ARBA00023015"/>
    </source>
</evidence>
<dbReference type="GO" id="GO:0003700">
    <property type="term" value="F:DNA-binding transcription factor activity"/>
    <property type="evidence" value="ECO:0007669"/>
    <property type="project" value="InterPro"/>
</dbReference>
<keyword evidence="2" id="KW-0805">Transcription regulation</keyword>
<dbReference type="PANTHER" id="PTHR30537">
    <property type="entry name" value="HTH-TYPE TRANSCRIPTIONAL REGULATOR"/>
    <property type="match status" value="1"/>
</dbReference>
<dbReference type="InterPro" id="IPR036390">
    <property type="entry name" value="WH_DNA-bd_sf"/>
</dbReference>
<dbReference type="SUPFAM" id="SSF46785">
    <property type="entry name" value="Winged helix' DNA-binding domain"/>
    <property type="match status" value="1"/>
</dbReference>
<comment type="caution">
    <text evidence="6">The sequence shown here is derived from an EMBL/GenBank/DDBJ whole genome shotgun (WGS) entry which is preliminary data.</text>
</comment>
<dbReference type="InterPro" id="IPR005119">
    <property type="entry name" value="LysR_subst-bd"/>
</dbReference>
<sequence>MQGALISHLSPMSAISSRLPPIHCLLAFEARARLESGVLVAKELNITPSAVSHRIRQLEDFTNLTLFTKVNGNIVLTPDGQSYLETVRGALYALSYFPSRGRAARPKQKLRLSSPPTFAARILVPRLADIREQFPAIEVDIQLSVPLIGAKAEPADIDFRFGDGNYPGRTVVKVLDEKVVAVCHPEFARRHGPFKKVADLRPDHLLRCSIDPWRPWFQAAGLDWSEPESHFSFSDVGLFADAAAHEAGIALVRPSMVEEHIESGRLAVLFPSIMAAPYYAYYATCTPESYQRPEVEAFIRWLEDHLYDPASRYKLPRKPVRRASVA</sequence>
<gene>
    <name evidence="6" type="ORF">C7419_103592</name>
</gene>
<dbReference type="SUPFAM" id="SSF53850">
    <property type="entry name" value="Periplasmic binding protein-like II"/>
    <property type="match status" value="1"/>
</dbReference>
<evidence type="ECO:0000256" key="1">
    <source>
        <dbReference type="ARBA" id="ARBA00009437"/>
    </source>
</evidence>
<dbReference type="CDD" id="cd08432">
    <property type="entry name" value="PBP2_GcdR_TrpI_HvrB_AmpR_like"/>
    <property type="match status" value="1"/>
</dbReference>
<accession>A0A316ETE8</accession>
<protein>
    <submittedName>
        <fullName evidence="6">DNA-binding transcriptional LysR family regulator</fullName>
    </submittedName>
</protein>
<evidence type="ECO:0000313" key="6">
    <source>
        <dbReference type="EMBL" id="PWK34273.1"/>
    </source>
</evidence>
<proteinExistence type="inferred from homology"/>
<dbReference type="PROSITE" id="PS50931">
    <property type="entry name" value="HTH_LYSR"/>
    <property type="match status" value="1"/>
</dbReference>
<feature type="domain" description="HTH lysR-type" evidence="5">
    <location>
        <begin position="20"/>
        <end position="77"/>
    </location>
</feature>
<reference evidence="6 7" key="1">
    <citation type="submission" date="2018-05" db="EMBL/GenBank/DDBJ databases">
        <title>Genomic Encyclopedia of Type Strains, Phase IV (KMG-V): Genome sequencing to study the core and pangenomes of soil and plant-associated prokaryotes.</title>
        <authorList>
            <person name="Whitman W."/>
        </authorList>
    </citation>
    <scope>NUCLEOTIDE SEQUENCE [LARGE SCALE GENOMIC DNA]</scope>
    <source>
        <strain evidence="6 7">SLV-132</strain>
    </source>
</reference>
<dbReference type="Pfam" id="PF00126">
    <property type="entry name" value="HTH_1"/>
    <property type="match status" value="1"/>
</dbReference>
<dbReference type="Gene3D" id="1.10.10.10">
    <property type="entry name" value="Winged helix-like DNA-binding domain superfamily/Winged helix DNA-binding domain"/>
    <property type="match status" value="1"/>
</dbReference>
<comment type="similarity">
    <text evidence="1">Belongs to the LysR transcriptional regulatory family.</text>
</comment>
<dbReference type="Pfam" id="PF03466">
    <property type="entry name" value="LysR_substrate"/>
    <property type="match status" value="1"/>
</dbReference>
<evidence type="ECO:0000256" key="3">
    <source>
        <dbReference type="ARBA" id="ARBA00023125"/>
    </source>
</evidence>
<keyword evidence="4" id="KW-0804">Transcription</keyword>
<evidence type="ECO:0000259" key="5">
    <source>
        <dbReference type="PROSITE" id="PS50931"/>
    </source>
</evidence>